<evidence type="ECO:0000313" key="3">
    <source>
        <dbReference type="Proteomes" id="UP000242205"/>
    </source>
</evidence>
<dbReference type="GO" id="GO:0016740">
    <property type="term" value="F:transferase activity"/>
    <property type="evidence" value="ECO:0007669"/>
    <property type="project" value="UniProtKB-KW"/>
</dbReference>
<dbReference type="Gene3D" id="3.40.250.10">
    <property type="entry name" value="Rhodanese-like domain"/>
    <property type="match status" value="1"/>
</dbReference>
<feature type="domain" description="Rhodanese" evidence="1">
    <location>
        <begin position="17"/>
        <end position="105"/>
    </location>
</feature>
<dbReference type="InterPro" id="IPR036873">
    <property type="entry name" value="Rhodanese-like_dom_sf"/>
</dbReference>
<sequence length="107" mass="12082">MKTLRATELADRLADRARSRPVLLDVREPWEFELCRIDGARNVPMATVPACEQQFDPDEEIVVVCHHGVRSAHVCMFLERQGFTNVFNLAGGVAAWADQVDPAMPRY</sequence>
<protein>
    <submittedName>
        <fullName evidence="2">Sulfurtransferase</fullName>
    </submittedName>
</protein>
<dbReference type="SMART" id="SM00450">
    <property type="entry name" value="RHOD"/>
    <property type="match status" value="1"/>
</dbReference>
<dbReference type="Proteomes" id="UP000242205">
    <property type="component" value="Chromosome"/>
</dbReference>
<dbReference type="EMBL" id="CP025682">
    <property type="protein sequence ID" value="AUN95664.1"/>
    <property type="molecule type" value="Genomic_DNA"/>
</dbReference>
<dbReference type="PANTHER" id="PTHR43031">
    <property type="entry name" value="FAD-DEPENDENT OXIDOREDUCTASE"/>
    <property type="match status" value="1"/>
</dbReference>
<dbReference type="RefSeq" id="WP_102247710.1">
    <property type="nucleotide sequence ID" value="NZ_CP025682.1"/>
</dbReference>
<evidence type="ECO:0000259" key="1">
    <source>
        <dbReference type="PROSITE" id="PS50206"/>
    </source>
</evidence>
<dbReference type="KEGG" id="atw:C0099_12440"/>
<evidence type="ECO:0000313" key="2">
    <source>
        <dbReference type="EMBL" id="AUN95664.1"/>
    </source>
</evidence>
<gene>
    <name evidence="2" type="ORF">C0099_12440</name>
</gene>
<dbReference type="InterPro" id="IPR050229">
    <property type="entry name" value="GlpE_sulfurtransferase"/>
</dbReference>
<organism evidence="2 3">
    <name type="scientific">Pseudazoarcus pumilus</name>
    <dbReference type="NCBI Taxonomy" id="2067960"/>
    <lineage>
        <taxon>Bacteria</taxon>
        <taxon>Pseudomonadati</taxon>
        <taxon>Pseudomonadota</taxon>
        <taxon>Betaproteobacteria</taxon>
        <taxon>Rhodocyclales</taxon>
        <taxon>Zoogloeaceae</taxon>
        <taxon>Pseudazoarcus</taxon>
    </lineage>
</organism>
<dbReference type="Pfam" id="PF00581">
    <property type="entry name" value="Rhodanese"/>
    <property type="match status" value="1"/>
</dbReference>
<name>A0A2I6S8S4_9RHOO</name>
<dbReference type="AlphaFoldDB" id="A0A2I6S8S4"/>
<reference evidence="2 3" key="1">
    <citation type="submission" date="2018-01" db="EMBL/GenBank/DDBJ databases">
        <authorList>
            <person name="Fu G.-Y."/>
        </authorList>
    </citation>
    <scope>NUCLEOTIDE SEQUENCE [LARGE SCALE GENOMIC DNA]</scope>
    <source>
        <strain evidence="2 3">SY39</strain>
    </source>
</reference>
<dbReference type="PROSITE" id="PS50206">
    <property type="entry name" value="RHODANESE_3"/>
    <property type="match status" value="1"/>
</dbReference>
<dbReference type="SUPFAM" id="SSF52821">
    <property type="entry name" value="Rhodanese/Cell cycle control phosphatase"/>
    <property type="match status" value="1"/>
</dbReference>
<keyword evidence="2" id="KW-0808">Transferase</keyword>
<proteinExistence type="predicted"/>
<accession>A0A2I6S8S4</accession>
<dbReference type="PANTHER" id="PTHR43031:SF17">
    <property type="entry name" value="SULFURTRANSFERASE YTWF-RELATED"/>
    <property type="match status" value="1"/>
</dbReference>
<dbReference type="OrthoDB" id="9811849at2"/>
<keyword evidence="3" id="KW-1185">Reference proteome</keyword>
<dbReference type="InterPro" id="IPR001763">
    <property type="entry name" value="Rhodanese-like_dom"/>
</dbReference>